<accession>A0A6A0B2Q0</accession>
<name>A0A6A0B2Q0_9ACTN</name>
<feature type="compositionally biased region" description="Pro residues" evidence="1">
    <location>
        <begin position="121"/>
        <end position="142"/>
    </location>
</feature>
<feature type="region of interest" description="Disordered" evidence="1">
    <location>
        <begin position="201"/>
        <end position="224"/>
    </location>
</feature>
<dbReference type="PANTHER" id="PTHR31157">
    <property type="entry name" value="SCP DOMAIN-CONTAINING PROTEIN"/>
    <property type="match status" value="1"/>
</dbReference>
<evidence type="ECO:0000313" key="5">
    <source>
        <dbReference type="Proteomes" id="UP000484988"/>
    </source>
</evidence>
<dbReference type="CDD" id="cd05379">
    <property type="entry name" value="CAP_bacterial"/>
    <property type="match status" value="1"/>
</dbReference>
<dbReference type="InterPro" id="IPR014044">
    <property type="entry name" value="CAP_dom"/>
</dbReference>
<dbReference type="EMBL" id="BLLG01000020">
    <property type="protein sequence ID" value="GFH38821.1"/>
    <property type="molecule type" value="Genomic_DNA"/>
</dbReference>
<feature type="compositionally biased region" description="Basic and acidic residues" evidence="1">
    <location>
        <begin position="58"/>
        <end position="80"/>
    </location>
</feature>
<dbReference type="SUPFAM" id="SSF55797">
    <property type="entry name" value="PR-1-like"/>
    <property type="match status" value="1"/>
</dbReference>
<keyword evidence="5" id="KW-1185">Reference proteome</keyword>
<feature type="region of interest" description="Disordered" evidence="1">
    <location>
        <begin position="36"/>
        <end position="163"/>
    </location>
</feature>
<evidence type="ECO:0000259" key="3">
    <source>
        <dbReference type="Pfam" id="PF00188"/>
    </source>
</evidence>
<dbReference type="AlphaFoldDB" id="A0A6A0B2Q0"/>
<dbReference type="Proteomes" id="UP000484988">
    <property type="component" value="Unassembled WGS sequence"/>
</dbReference>
<dbReference type="RefSeq" id="WP_173266437.1">
    <property type="nucleotide sequence ID" value="NZ_BLLG01000020.1"/>
</dbReference>
<comment type="caution">
    <text evidence="4">The sequence shown here is derived from an EMBL/GenBank/DDBJ whole genome shotgun (WGS) entry which is preliminary data.</text>
</comment>
<dbReference type="PROSITE" id="PS51257">
    <property type="entry name" value="PROKAR_LIPOPROTEIN"/>
    <property type="match status" value="1"/>
</dbReference>
<keyword evidence="2" id="KW-0732">Signal</keyword>
<protein>
    <submittedName>
        <fullName evidence="4">CAP domain-containing protein</fullName>
    </submittedName>
</protein>
<dbReference type="Gene3D" id="3.40.33.10">
    <property type="entry name" value="CAP"/>
    <property type="match status" value="1"/>
</dbReference>
<reference evidence="4 5" key="1">
    <citation type="submission" date="2020-02" db="EMBL/GenBank/DDBJ databases">
        <title>Whole Genome Shotgun Sequence of Streptomyces sp. strain CWH03.</title>
        <authorList>
            <person name="Dohra H."/>
            <person name="Kodani S."/>
            <person name="Yamamura H."/>
        </authorList>
    </citation>
    <scope>NUCLEOTIDE SEQUENCE [LARGE SCALE GENOMIC DNA]</scope>
    <source>
        <strain evidence="4 5">CWH03</strain>
    </source>
</reference>
<dbReference type="Pfam" id="PF00188">
    <property type="entry name" value="CAP"/>
    <property type="match status" value="1"/>
</dbReference>
<proteinExistence type="predicted"/>
<dbReference type="InterPro" id="IPR035940">
    <property type="entry name" value="CAP_sf"/>
</dbReference>
<feature type="domain" description="SCP" evidence="3">
    <location>
        <begin position="175"/>
        <end position="285"/>
    </location>
</feature>
<feature type="compositionally biased region" description="Basic and acidic residues" evidence="1">
    <location>
        <begin position="36"/>
        <end position="49"/>
    </location>
</feature>
<gene>
    <name evidence="4" type="ORF">SCWH03_50820</name>
</gene>
<feature type="chain" id="PRO_5025406698" evidence="2">
    <location>
        <begin position="32"/>
        <end position="291"/>
    </location>
</feature>
<sequence length="291" mass="30225">MRKHRRKTHYRKMTIAAVALGAVAVPSVAMACLDPREGRESQGGREHQGDWGTQANPAHKESRDGRSWGDWRNAPDETARQRGGWDGQSKQGGEPAGEQPGANPGIAEPDGSAPALQSPAPAAPKTPAPKTPAPKTPAPAAPKPAASSSAPAPTAPGSSAPGSGAVAVAVARVVQLVNSERGKAGCSPLTVNATLAKAAQGHSEDMAAHRNMSHSGSDGSDPGTRITRAGYRWSTYGENVAYGYETPEQVMAGWMSSPGHKKNILNCEFKEIGVGLAQPGNYWTQSFGTAR</sequence>
<evidence type="ECO:0000256" key="1">
    <source>
        <dbReference type="SAM" id="MobiDB-lite"/>
    </source>
</evidence>
<dbReference type="PANTHER" id="PTHR31157:SF1">
    <property type="entry name" value="SCP DOMAIN-CONTAINING PROTEIN"/>
    <property type="match status" value="1"/>
</dbReference>
<evidence type="ECO:0000256" key="2">
    <source>
        <dbReference type="SAM" id="SignalP"/>
    </source>
</evidence>
<feature type="compositionally biased region" description="Low complexity" evidence="1">
    <location>
        <begin position="143"/>
        <end position="163"/>
    </location>
</feature>
<evidence type="ECO:0000313" key="4">
    <source>
        <dbReference type="EMBL" id="GFH38821.1"/>
    </source>
</evidence>
<feature type="signal peptide" evidence="2">
    <location>
        <begin position="1"/>
        <end position="31"/>
    </location>
</feature>
<organism evidence="4 5">
    <name type="scientific">Streptomyces pacificus</name>
    <dbReference type="NCBI Taxonomy" id="2705029"/>
    <lineage>
        <taxon>Bacteria</taxon>
        <taxon>Bacillati</taxon>
        <taxon>Actinomycetota</taxon>
        <taxon>Actinomycetes</taxon>
        <taxon>Kitasatosporales</taxon>
        <taxon>Streptomycetaceae</taxon>
        <taxon>Streptomyces</taxon>
    </lineage>
</organism>